<dbReference type="Proteomes" id="UP001241072">
    <property type="component" value="Unassembled WGS sequence"/>
</dbReference>
<keyword evidence="8" id="KW-1185">Reference proteome</keyword>
<keyword evidence="3" id="KW-0805">Transcription regulation</keyword>
<evidence type="ECO:0000313" key="7">
    <source>
        <dbReference type="EMBL" id="MDO7882969.1"/>
    </source>
</evidence>
<dbReference type="SMART" id="SM00345">
    <property type="entry name" value="HTH_GNTR"/>
    <property type="match status" value="1"/>
</dbReference>
<keyword evidence="4" id="KW-0238">DNA-binding</keyword>
<proteinExistence type="inferred from homology"/>
<dbReference type="Pfam" id="PF00155">
    <property type="entry name" value="Aminotran_1_2"/>
    <property type="match status" value="1"/>
</dbReference>
<dbReference type="PANTHER" id="PTHR46577:SF1">
    <property type="entry name" value="HTH-TYPE TRANSCRIPTIONAL REGULATORY PROTEIN GABR"/>
    <property type="match status" value="1"/>
</dbReference>
<dbReference type="RefSeq" id="WP_305003400.1">
    <property type="nucleotide sequence ID" value="NZ_JAUQUB010000003.1"/>
</dbReference>
<keyword evidence="2" id="KW-0663">Pyridoxal phosphate</keyword>
<dbReference type="InterPro" id="IPR015424">
    <property type="entry name" value="PyrdxlP-dep_Trfase"/>
</dbReference>
<comment type="similarity">
    <text evidence="1">In the C-terminal section; belongs to the class-I pyridoxal-phosphate-dependent aminotransferase family.</text>
</comment>
<dbReference type="InterPro" id="IPR036388">
    <property type="entry name" value="WH-like_DNA-bd_sf"/>
</dbReference>
<dbReference type="InterPro" id="IPR015421">
    <property type="entry name" value="PyrdxlP-dep_Trfase_major"/>
</dbReference>
<keyword evidence="7" id="KW-0808">Transferase</keyword>
<name>A0ABT9BQQ5_9MICO</name>
<dbReference type="PANTHER" id="PTHR46577">
    <property type="entry name" value="HTH-TYPE TRANSCRIPTIONAL REGULATORY PROTEIN GABR"/>
    <property type="match status" value="1"/>
</dbReference>
<dbReference type="CDD" id="cd07377">
    <property type="entry name" value="WHTH_GntR"/>
    <property type="match status" value="1"/>
</dbReference>
<dbReference type="PROSITE" id="PS50949">
    <property type="entry name" value="HTH_GNTR"/>
    <property type="match status" value="1"/>
</dbReference>
<dbReference type="SUPFAM" id="SSF53383">
    <property type="entry name" value="PLP-dependent transferases"/>
    <property type="match status" value="1"/>
</dbReference>
<keyword evidence="5" id="KW-0804">Transcription</keyword>
<sequence>MSTLSARALATLLAGWRDAGVAYAALADRIRLLILDGRIPTGTRLPAERELAAQLGVSRTTVTAAYAELRATSHLHSTRGSGSVAQLPLRPPVSIEGGHPDLLDFSKATMPAIPQVAEAARVAAEQLPTVLGESGFDPYGLTELREAIADRYTLRGLPTTPDQVMVTIGAQHAIALIARTVMGRGDRALIEHPTYPHALDALRTAGARVLPVSVTTDEGWDALALEQAIQRSSPALGYLMPDNHNPTGRTMPDEQREWLLSLAARHGTTIVADETMAELGLDGQPSPPPMAVHGSAILVGSVGKTVWGGLRIGWIRADRTLIQRLVRSRASGDLGTPMLEQLIVAHLLRDFDAVLAQRRALLREGRDRLARLLHDRLPEWRVPHTGGGLTSWVNLGEPVSSQLAIAARNEGLVIAAGPRFGVDGAFERFIRIPFSYSAEETERAVDALAAAWAHVMRYPVPTPADDLAAVV</sequence>
<dbReference type="PRINTS" id="PR00035">
    <property type="entry name" value="HTHGNTR"/>
</dbReference>
<evidence type="ECO:0000256" key="4">
    <source>
        <dbReference type="ARBA" id="ARBA00023125"/>
    </source>
</evidence>
<accession>A0ABT9BQQ5</accession>
<dbReference type="CDD" id="cd00609">
    <property type="entry name" value="AAT_like"/>
    <property type="match status" value="1"/>
</dbReference>
<feature type="domain" description="HTH gntR-type" evidence="6">
    <location>
        <begin position="20"/>
        <end position="88"/>
    </location>
</feature>
<dbReference type="Gene3D" id="1.10.10.10">
    <property type="entry name" value="Winged helix-like DNA-binding domain superfamily/Winged helix DNA-binding domain"/>
    <property type="match status" value="1"/>
</dbReference>
<dbReference type="SUPFAM" id="SSF46785">
    <property type="entry name" value="Winged helix' DNA-binding domain"/>
    <property type="match status" value="1"/>
</dbReference>
<protein>
    <submittedName>
        <fullName evidence="7">PLP-dependent aminotransferase family protein</fullName>
    </submittedName>
</protein>
<dbReference type="EMBL" id="JAUQUB010000003">
    <property type="protein sequence ID" value="MDO7882969.1"/>
    <property type="molecule type" value="Genomic_DNA"/>
</dbReference>
<dbReference type="InterPro" id="IPR036390">
    <property type="entry name" value="WH_DNA-bd_sf"/>
</dbReference>
<dbReference type="InterPro" id="IPR051446">
    <property type="entry name" value="HTH_trans_reg/aminotransferase"/>
</dbReference>
<comment type="caution">
    <text evidence="7">The sequence shown here is derived from an EMBL/GenBank/DDBJ whole genome shotgun (WGS) entry which is preliminary data.</text>
</comment>
<evidence type="ECO:0000256" key="2">
    <source>
        <dbReference type="ARBA" id="ARBA00022898"/>
    </source>
</evidence>
<evidence type="ECO:0000256" key="5">
    <source>
        <dbReference type="ARBA" id="ARBA00023163"/>
    </source>
</evidence>
<evidence type="ECO:0000313" key="8">
    <source>
        <dbReference type="Proteomes" id="UP001241072"/>
    </source>
</evidence>
<dbReference type="InterPro" id="IPR004839">
    <property type="entry name" value="Aminotransferase_I/II_large"/>
</dbReference>
<reference evidence="7 8" key="1">
    <citation type="submission" date="2023-07" db="EMBL/GenBank/DDBJ databases">
        <title>Protaetiibacter sp. nov WY-16 isolated from soil.</title>
        <authorList>
            <person name="Liu B."/>
            <person name="Wan Y."/>
        </authorList>
    </citation>
    <scope>NUCLEOTIDE SEQUENCE [LARGE SCALE GENOMIC DNA]</scope>
    <source>
        <strain evidence="7 8">WY-16</strain>
    </source>
</reference>
<dbReference type="InterPro" id="IPR000524">
    <property type="entry name" value="Tscrpt_reg_HTH_GntR"/>
</dbReference>
<evidence type="ECO:0000256" key="3">
    <source>
        <dbReference type="ARBA" id="ARBA00023015"/>
    </source>
</evidence>
<dbReference type="GO" id="GO:0008483">
    <property type="term" value="F:transaminase activity"/>
    <property type="evidence" value="ECO:0007669"/>
    <property type="project" value="UniProtKB-KW"/>
</dbReference>
<evidence type="ECO:0000256" key="1">
    <source>
        <dbReference type="ARBA" id="ARBA00005384"/>
    </source>
</evidence>
<keyword evidence="7" id="KW-0032">Aminotransferase</keyword>
<evidence type="ECO:0000259" key="6">
    <source>
        <dbReference type="PROSITE" id="PS50949"/>
    </source>
</evidence>
<gene>
    <name evidence="7" type="ORF">Q5716_12095</name>
</gene>
<organism evidence="7 8">
    <name type="scientific">Antiquaquibacter soli</name>
    <dbReference type="NCBI Taxonomy" id="3064523"/>
    <lineage>
        <taxon>Bacteria</taxon>
        <taxon>Bacillati</taxon>
        <taxon>Actinomycetota</taxon>
        <taxon>Actinomycetes</taxon>
        <taxon>Micrococcales</taxon>
        <taxon>Microbacteriaceae</taxon>
        <taxon>Antiquaquibacter</taxon>
    </lineage>
</organism>
<dbReference type="Pfam" id="PF00392">
    <property type="entry name" value="GntR"/>
    <property type="match status" value="1"/>
</dbReference>
<dbReference type="Gene3D" id="3.40.640.10">
    <property type="entry name" value="Type I PLP-dependent aspartate aminotransferase-like (Major domain)"/>
    <property type="match status" value="1"/>
</dbReference>